<dbReference type="GO" id="GO:0006412">
    <property type="term" value="P:translation"/>
    <property type="evidence" value="ECO:0007669"/>
    <property type="project" value="UniProtKB-KW"/>
</dbReference>
<dbReference type="Gene3D" id="1.10.132.20">
    <property type="entry name" value="Ribosome-recycling factor"/>
    <property type="match status" value="1"/>
</dbReference>
<dbReference type="Proteomes" id="UP000177564">
    <property type="component" value="Unassembled WGS sequence"/>
</dbReference>
<evidence type="ECO:0000313" key="6">
    <source>
        <dbReference type="Proteomes" id="UP000177564"/>
    </source>
</evidence>
<evidence type="ECO:0000256" key="2">
    <source>
        <dbReference type="ARBA" id="ARBA00022917"/>
    </source>
</evidence>
<dbReference type="STRING" id="1797240.A3D68_02090"/>
<dbReference type="EMBL" id="MEWU01000034">
    <property type="protein sequence ID" value="OGC82884.1"/>
    <property type="molecule type" value="Genomic_DNA"/>
</dbReference>
<reference evidence="5 6" key="1">
    <citation type="journal article" date="2016" name="Nat. Commun.">
        <title>Thousands of microbial genomes shed light on interconnected biogeochemical processes in an aquifer system.</title>
        <authorList>
            <person name="Anantharaman K."/>
            <person name="Brown C.T."/>
            <person name="Hug L.A."/>
            <person name="Sharon I."/>
            <person name="Castelle C.J."/>
            <person name="Probst A.J."/>
            <person name="Thomas B.C."/>
            <person name="Singh A."/>
            <person name="Wilkins M.J."/>
            <person name="Karaoz U."/>
            <person name="Brodie E.L."/>
            <person name="Williams K.H."/>
            <person name="Hubbard S.S."/>
            <person name="Banfield J.F."/>
        </authorList>
    </citation>
    <scope>NUCLEOTIDE SEQUENCE [LARGE SCALE GENOMIC DNA]</scope>
</reference>
<name>A0A1F4XMQ7_9BACT</name>
<sequence length="183" mass="20770">MTYDFKPFGKRVADIVERLGKELAGVRTGRATPAILDGVTVESFGSRMTLPQVATISVEDARTLRITPWDHNLTKEIEKAITVANLGLSVGSDEKGVRVFFPELTSERRTMLLKLAKEKVEETRTQLRIARDEVWSDIQKQEKDKKMAEDDKFRAKDEMQKRVDAANKSFDEALARKEKEITA</sequence>
<dbReference type="PANTHER" id="PTHR20982">
    <property type="entry name" value="RIBOSOME RECYCLING FACTOR"/>
    <property type="match status" value="1"/>
</dbReference>
<evidence type="ECO:0000259" key="4">
    <source>
        <dbReference type="Pfam" id="PF01765"/>
    </source>
</evidence>
<comment type="caution">
    <text evidence="5">The sequence shown here is derived from an EMBL/GenBank/DDBJ whole genome shotgun (WGS) entry which is preliminary data.</text>
</comment>
<dbReference type="GO" id="GO:0043023">
    <property type="term" value="F:ribosomal large subunit binding"/>
    <property type="evidence" value="ECO:0007669"/>
    <property type="project" value="TreeGrafter"/>
</dbReference>
<dbReference type="Pfam" id="PF01765">
    <property type="entry name" value="RRF"/>
    <property type="match status" value="1"/>
</dbReference>
<evidence type="ECO:0000256" key="1">
    <source>
        <dbReference type="ARBA" id="ARBA00005912"/>
    </source>
</evidence>
<dbReference type="FunFam" id="3.30.1360.40:FF:000001">
    <property type="entry name" value="Ribosome-recycling factor"/>
    <property type="match status" value="1"/>
</dbReference>
<dbReference type="NCBIfam" id="TIGR00496">
    <property type="entry name" value="frr"/>
    <property type="match status" value="1"/>
</dbReference>
<dbReference type="InterPro" id="IPR002661">
    <property type="entry name" value="Ribosome_recyc_fac"/>
</dbReference>
<organism evidence="5 6">
    <name type="scientific">Candidatus Adlerbacteria bacterium RIFCSPHIGHO2_02_FULL_52_17</name>
    <dbReference type="NCBI Taxonomy" id="1797240"/>
    <lineage>
        <taxon>Bacteria</taxon>
        <taxon>Candidatus Adleribacteriota</taxon>
    </lineage>
</organism>
<dbReference type="InterPro" id="IPR023584">
    <property type="entry name" value="Ribosome_recyc_fac_dom"/>
</dbReference>
<protein>
    <submittedName>
        <fullName evidence="5">Ribosome recycling factor</fullName>
    </submittedName>
</protein>
<evidence type="ECO:0000256" key="3">
    <source>
        <dbReference type="SAM" id="MobiDB-lite"/>
    </source>
</evidence>
<accession>A0A1F4XMQ7</accession>
<dbReference type="AlphaFoldDB" id="A0A1F4XMQ7"/>
<dbReference type="PANTHER" id="PTHR20982:SF3">
    <property type="entry name" value="MITOCHONDRIAL RIBOSOME RECYCLING FACTOR PSEUDO 1"/>
    <property type="match status" value="1"/>
</dbReference>
<keyword evidence="2" id="KW-0648">Protein biosynthesis</keyword>
<proteinExistence type="inferred from homology"/>
<comment type="similarity">
    <text evidence="1">Belongs to the RRF family.</text>
</comment>
<dbReference type="InterPro" id="IPR036191">
    <property type="entry name" value="RRF_sf"/>
</dbReference>
<evidence type="ECO:0000313" key="5">
    <source>
        <dbReference type="EMBL" id="OGC82884.1"/>
    </source>
</evidence>
<feature type="domain" description="Ribosome recycling factor" evidence="4">
    <location>
        <begin position="21"/>
        <end position="181"/>
    </location>
</feature>
<gene>
    <name evidence="5" type="ORF">A3D68_02090</name>
</gene>
<feature type="region of interest" description="Disordered" evidence="3">
    <location>
        <begin position="140"/>
        <end position="160"/>
    </location>
</feature>
<dbReference type="SUPFAM" id="SSF55194">
    <property type="entry name" value="Ribosome recycling factor, RRF"/>
    <property type="match status" value="1"/>
</dbReference>
<dbReference type="Gene3D" id="3.30.1360.40">
    <property type="match status" value="1"/>
</dbReference>